<dbReference type="SUPFAM" id="SSF51730">
    <property type="entry name" value="FAD-linked oxidoreductase"/>
    <property type="match status" value="1"/>
</dbReference>
<dbReference type="Gene3D" id="3.20.20.220">
    <property type="match status" value="1"/>
</dbReference>
<dbReference type="InterPro" id="IPR029041">
    <property type="entry name" value="FAD-linked_oxidoreductase-like"/>
</dbReference>
<reference evidence="2 3" key="1">
    <citation type="submission" date="2023-03" db="EMBL/GenBank/DDBJ databases">
        <title>Fodinicurvata sp. CAU 1616 isolated from sea sendiment.</title>
        <authorList>
            <person name="Kim W."/>
        </authorList>
    </citation>
    <scope>NUCLEOTIDE SEQUENCE [LARGE SCALE GENOMIC DNA]</scope>
    <source>
        <strain evidence="2 3">CAU 1616</strain>
    </source>
</reference>
<dbReference type="Proteomes" id="UP001215503">
    <property type="component" value="Unassembled WGS sequence"/>
</dbReference>
<proteinExistence type="predicted"/>
<name>A0ABT5YKM8_9PROT</name>
<keyword evidence="3" id="KW-1185">Reference proteome</keyword>
<evidence type="ECO:0000313" key="2">
    <source>
        <dbReference type="EMBL" id="MDF2095418.1"/>
    </source>
</evidence>
<organism evidence="2 3">
    <name type="scientific">Aquibaculum arenosum</name>
    <dbReference type="NCBI Taxonomy" id="3032591"/>
    <lineage>
        <taxon>Bacteria</taxon>
        <taxon>Pseudomonadati</taxon>
        <taxon>Pseudomonadota</taxon>
        <taxon>Alphaproteobacteria</taxon>
        <taxon>Rhodospirillales</taxon>
        <taxon>Rhodovibrionaceae</taxon>
        <taxon>Aquibaculum</taxon>
    </lineage>
</organism>
<gene>
    <name evidence="2" type="ORF">P2G67_05465</name>
</gene>
<accession>A0ABT5YKM8</accession>
<evidence type="ECO:0000256" key="1">
    <source>
        <dbReference type="ARBA" id="ARBA00023002"/>
    </source>
</evidence>
<evidence type="ECO:0000313" key="3">
    <source>
        <dbReference type="Proteomes" id="UP001215503"/>
    </source>
</evidence>
<protein>
    <submittedName>
        <fullName evidence="2">Methylenetetrahydrofolate reductase</fullName>
    </submittedName>
</protein>
<comment type="caution">
    <text evidence="2">The sequence shown here is derived from an EMBL/GenBank/DDBJ whole genome shotgun (WGS) entry which is preliminary data.</text>
</comment>
<dbReference type="RefSeq" id="WP_275820831.1">
    <property type="nucleotide sequence ID" value="NZ_JARHUD010000003.1"/>
</dbReference>
<dbReference type="EMBL" id="JARHUD010000003">
    <property type="protein sequence ID" value="MDF2095418.1"/>
    <property type="molecule type" value="Genomic_DNA"/>
</dbReference>
<keyword evidence="1" id="KW-0560">Oxidoreductase</keyword>
<sequence>MSLPEMHHVPEPRYLPEIHDVGEGDSEIKRQISAFMRGFTVETTPGTAAKTPDYRAPLYPGTKVAVTFLPGSDFADTLATAKRLRAEGFEPLPHLAARSFPSTPAFEEGVARLVEEAGVEEVIVLAGAVPTPLGPFDSSLALLETGVLDHYGIRRIGVAGHPEGSPDIRDEDVAAALAWKNAFAARSDAELYIVTQFCFEAAPIIAWDRRIRAEGNRLPIRIGLPGLATLKTLLNHARNCGIGPSMTFLLKQARNVTKLMTLNAPDRLTMELARYQASDPDCGITGVHMYPLGGLRKTAAWSYAVSEGDFTLKPDGQGFTVNRPID</sequence>